<dbReference type="Proteomes" id="UP000037843">
    <property type="component" value="Unassembled WGS sequence"/>
</dbReference>
<dbReference type="OrthoDB" id="4769432at2"/>
<dbReference type="EMBL" id="LJFS01000011">
    <property type="protein sequence ID" value="KPG34359.1"/>
    <property type="molecule type" value="Genomic_DNA"/>
</dbReference>
<protein>
    <submittedName>
        <fullName evidence="2">Uncharacterized protein</fullName>
    </submittedName>
</protein>
<evidence type="ECO:0000313" key="5">
    <source>
        <dbReference type="Proteomes" id="UP000037962"/>
    </source>
</evidence>
<dbReference type="AlphaFoldDB" id="A0A7V8LPQ2"/>
<comment type="caution">
    <text evidence="2">The sequence shown here is derived from an EMBL/GenBank/DDBJ whole genome shotgun (WGS) entry which is preliminary data.</text>
</comment>
<gene>
    <name evidence="2" type="ORF">AN908_12450</name>
    <name evidence="3" type="ORF">AN912_10650</name>
</gene>
<dbReference type="EMBL" id="LJFO01000006">
    <property type="protein sequence ID" value="KPG11205.1"/>
    <property type="molecule type" value="Genomic_DNA"/>
</dbReference>
<reference evidence="4 5" key="1">
    <citation type="submission" date="2015-09" db="EMBL/GenBank/DDBJ databases">
        <title>Genome Sequences of Mycobacterium immunogenum Isolates, Recuperated from a Chloraminated Drinking Water Distribution System Simulator Subjected to Episodes of Nitrification.</title>
        <authorList>
            <person name="Gomez-Alvarez V."/>
            <person name="Revetta R.P."/>
        </authorList>
    </citation>
    <scope>NUCLEOTIDE SEQUENCE [LARGE SCALE GENOMIC DNA]</scope>
    <source>
        <strain evidence="2 4">H008</strain>
        <strain evidence="3 5">H076</strain>
    </source>
</reference>
<dbReference type="Proteomes" id="UP000037962">
    <property type="component" value="Unassembled WGS sequence"/>
</dbReference>
<proteinExistence type="predicted"/>
<organism evidence="2 4">
    <name type="scientific">Mycobacteroides immunogenum</name>
    <dbReference type="NCBI Taxonomy" id="83262"/>
    <lineage>
        <taxon>Bacteria</taxon>
        <taxon>Bacillati</taxon>
        <taxon>Actinomycetota</taxon>
        <taxon>Actinomycetes</taxon>
        <taxon>Mycobacteriales</taxon>
        <taxon>Mycobacteriaceae</taxon>
        <taxon>Mycobacteroides</taxon>
    </lineage>
</organism>
<evidence type="ECO:0000313" key="2">
    <source>
        <dbReference type="EMBL" id="KPG11205.1"/>
    </source>
</evidence>
<evidence type="ECO:0000313" key="4">
    <source>
        <dbReference type="Proteomes" id="UP000037843"/>
    </source>
</evidence>
<accession>A0A7V8LPQ2</accession>
<sequence length="94" mass="10149">MSLADSFDEPRALNGPDAERCSAADHAEAWAALTTGWSRMLQAARTLQSRHAADSQDPALSMCADAAREAAVGELRWCWARLVNKYVGAVESDV</sequence>
<feature type="region of interest" description="Disordered" evidence="1">
    <location>
        <begin position="1"/>
        <end position="20"/>
    </location>
</feature>
<keyword evidence="5" id="KW-1185">Reference proteome</keyword>
<dbReference type="KEGG" id="miz:BAB75_01810"/>
<evidence type="ECO:0000256" key="1">
    <source>
        <dbReference type="SAM" id="MobiDB-lite"/>
    </source>
</evidence>
<name>A0A7V8LPQ2_9MYCO</name>
<evidence type="ECO:0000313" key="3">
    <source>
        <dbReference type="EMBL" id="KPG34359.1"/>
    </source>
</evidence>